<gene>
    <name evidence="9" type="primary">panC2</name>
    <name evidence="9" type="ORF">B840_10925</name>
</gene>
<dbReference type="Pfam" id="PF02569">
    <property type="entry name" value="Pantoate_ligase"/>
    <property type="match status" value="2"/>
</dbReference>
<evidence type="ECO:0000256" key="5">
    <source>
        <dbReference type="ARBA" id="ARBA00022655"/>
    </source>
</evidence>
<dbReference type="InterPro" id="IPR003721">
    <property type="entry name" value="Pantoate_ligase"/>
</dbReference>
<dbReference type="STRING" id="1224162.B840_10925"/>
<keyword evidence="10" id="KW-1185">Reference proteome</keyword>
<dbReference type="GO" id="GO:0015940">
    <property type="term" value="P:pantothenate biosynthetic process"/>
    <property type="evidence" value="ECO:0007669"/>
    <property type="project" value="UniProtKB-UniPathway"/>
</dbReference>
<comment type="catalytic activity">
    <reaction evidence="8">
        <text>(R)-pantoate + beta-alanine + ATP = (R)-pantothenate + AMP + diphosphate + H(+)</text>
        <dbReference type="Rhea" id="RHEA:10912"/>
        <dbReference type="ChEBI" id="CHEBI:15378"/>
        <dbReference type="ChEBI" id="CHEBI:15980"/>
        <dbReference type="ChEBI" id="CHEBI:29032"/>
        <dbReference type="ChEBI" id="CHEBI:30616"/>
        <dbReference type="ChEBI" id="CHEBI:33019"/>
        <dbReference type="ChEBI" id="CHEBI:57966"/>
        <dbReference type="ChEBI" id="CHEBI:456215"/>
        <dbReference type="EC" id="6.3.2.1"/>
    </reaction>
</comment>
<keyword evidence="4 9" id="KW-0436">Ligase</keyword>
<dbReference type="EC" id="6.3.2.1" evidence="3"/>
<sequence length="268" mass="28085">MSFTPGQATEFGSEQIAVLARAMRKSGRPVALVPLGAGLHAGHIALVRAARRLPRGVVVVAWAGEEIPGDFAAEGVDAVFRYDQDSLWPRGLRTLVQPVDLDLEPVGDVARRLTLELTLINLVGPSDVVVGEKDYEQMRALQAAITDLHLPVKLHGVPTVRMPDGLAVSLRNAGVEESARDQAMALSAALTAGAHAAEHGAAAVLEVARSVLDTAGVAVDYLELRGLDLGDAPETGDARLLLSADVGGVRLIDNVGLPLGIGFRNIEG</sequence>
<name>A0A0B6TIH0_9CORY</name>
<dbReference type="Proteomes" id="UP000031928">
    <property type="component" value="Chromosome"/>
</dbReference>
<comment type="similarity">
    <text evidence="2">Belongs to the pantothenate synthetase family.</text>
</comment>
<organism evidence="9 10">
    <name type="scientific">Corynebacterium marinum DSM 44953</name>
    <dbReference type="NCBI Taxonomy" id="1224162"/>
    <lineage>
        <taxon>Bacteria</taxon>
        <taxon>Bacillati</taxon>
        <taxon>Actinomycetota</taxon>
        <taxon>Actinomycetes</taxon>
        <taxon>Mycobacteriales</taxon>
        <taxon>Corynebacteriaceae</taxon>
        <taxon>Corynebacterium</taxon>
    </lineage>
</organism>
<dbReference type="Gene3D" id="3.40.50.620">
    <property type="entry name" value="HUPs"/>
    <property type="match status" value="2"/>
</dbReference>
<dbReference type="KEGG" id="cmq:B840_10925"/>
<evidence type="ECO:0000256" key="4">
    <source>
        <dbReference type="ARBA" id="ARBA00022598"/>
    </source>
</evidence>
<evidence type="ECO:0000256" key="6">
    <source>
        <dbReference type="ARBA" id="ARBA00022741"/>
    </source>
</evidence>
<accession>A0A0B6TIH0</accession>
<evidence type="ECO:0000256" key="2">
    <source>
        <dbReference type="ARBA" id="ARBA00009256"/>
    </source>
</evidence>
<dbReference type="PANTHER" id="PTHR21299:SF1">
    <property type="entry name" value="PANTOATE--BETA-ALANINE LIGASE"/>
    <property type="match status" value="1"/>
</dbReference>
<dbReference type="AlphaFoldDB" id="A0A0B6TIH0"/>
<dbReference type="Gene3D" id="3.30.1300.10">
    <property type="entry name" value="Pantoate-beta-alanine ligase, C-terminal domain"/>
    <property type="match status" value="1"/>
</dbReference>
<dbReference type="EMBL" id="CP007790">
    <property type="protein sequence ID" value="AJK69757.1"/>
    <property type="molecule type" value="Genomic_DNA"/>
</dbReference>
<reference evidence="9 10" key="1">
    <citation type="submission" date="2014-05" db="EMBL/GenBank/DDBJ databases">
        <title>Complete genome sequence of Corynebacterium marinum DSM 44953.</title>
        <authorList>
            <person name="Schaffert L."/>
            <person name="Albersmeier A."/>
            <person name="Kalinowski J."/>
            <person name="Ruckert C."/>
        </authorList>
    </citation>
    <scope>NUCLEOTIDE SEQUENCE [LARGE SCALE GENOMIC DNA]</scope>
    <source>
        <strain evidence="9 10">DSM 44953</strain>
    </source>
</reference>
<evidence type="ECO:0000256" key="7">
    <source>
        <dbReference type="ARBA" id="ARBA00022840"/>
    </source>
</evidence>
<evidence type="ECO:0000313" key="9">
    <source>
        <dbReference type="EMBL" id="AJK69757.1"/>
    </source>
</evidence>
<dbReference type="InterPro" id="IPR014729">
    <property type="entry name" value="Rossmann-like_a/b/a_fold"/>
</dbReference>
<dbReference type="GO" id="GO:0004592">
    <property type="term" value="F:pantoate-beta-alanine ligase activity"/>
    <property type="evidence" value="ECO:0007669"/>
    <property type="project" value="UniProtKB-EC"/>
</dbReference>
<dbReference type="InterPro" id="IPR042176">
    <property type="entry name" value="Pantoate_ligase_C"/>
</dbReference>
<protein>
    <recommendedName>
        <fullName evidence="3">pantoate--beta-alanine ligase (AMP-forming)</fullName>
        <ecNumber evidence="3">6.3.2.1</ecNumber>
    </recommendedName>
</protein>
<dbReference type="SUPFAM" id="SSF52374">
    <property type="entry name" value="Nucleotidylyl transferase"/>
    <property type="match status" value="1"/>
</dbReference>
<proteinExistence type="inferred from homology"/>
<dbReference type="PANTHER" id="PTHR21299">
    <property type="entry name" value="CYTIDYLATE KINASE/PANTOATE-BETA-ALANINE LIGASE"/>
    <property type="match status" value="1"/>
</dbReference>
<keyword evidence="5" id="KW-0566">Pantothenate biosynthesis</keyword>
<evidence type="ECO:0000256" key="3">
    <source>
        <dbReference type="ARBA" id="ARBA00012219"/>
    </source>
</evidence>
<evidence type="ECO:0000313" key="10">
    <source>
        <dbReference type="Proteomes" id="UP000031928"/>
    </source>
</evidence>
<dbReference type="GO" id="GO:0005829">
    <property type="term" value="C:cytosol"/>
    <property type="evidence" value="ECO:0007669"/>
    <property type="project" value="TreeGrafter"/>
</dbReference>
<comment type="pathway">
    <text evidence="1">Cofactor biosynthesis; (R)-pantothenate biosynthesis; (R)-pantothenate from (R)-pantoate and beta-alanine: step 1/1.</text>
</comment>
<dbReference type="GO" id="GO:0005524">
    <property type="term" value="F:ATP binding"/>
    <property type="evidence" value="ECO:0007669"/>
    <property type="project" value="UniProtKB-KW"/>
</dbReference>
<evidence type="ECO:0000256" key="1">
    <source>
        <dbReference type="ARBA" id="ARBA00004990"/>
    </source>
</evidence>
<evidence type="ECO:0000256" key="8">
    <source>
        <dbReference type="ARBA" id="ARBA00048258"/>
    </source>
</evidence>
<dbReference type="UniPathway" id="UPA00028">
    <property type="reaction ID" value="UER00005"/>
</dbReference>
<keyword evidence="7" id="KW-0067">ATP-binding</keyword>
<dbReference type="OrthoDB" id="9773087at2"/>
<keyword evidence="6" id="KW-0547">Nucleotide-binding</keyword>
<dbReference type="RefSeq" id="WP_042622128.1">
    <property type="nucleotide sequence ID" value="NZ_CP007790.1"/>
</dbReference>
<dbReference type="HOGENOM" id="CLU_047148_0_1_11"/>